<evidence type="ECO:0000256" key="1">
    <source>
        <dbReference type="PROSITE-ProRule" id="PRU00169"/>
    </source>
</evidence>
<gene>
    <name evidence="3" type="ORF">H8E41_00255</name>
</gene>
<feature type="non-terminal residue" evidence="3">
    <location>
        <position position="51"/>
    </location>
</feature>
<dbReference type="PROSITE" id="PS50110">
    <property type="entry name" value="RESPONSE_REGULATORY"/>
    <property type="match status" value="1"/>
</dbReference>
<evidence type="ECO:0000259" key="2">
    <source>
        <dbReference type="PROSITE" id="PS50110"/>
    </source>
</evidence>
<dbReference type="SUPFAM" id="SSF52172">
    <property type="entry name" value="CheY-like"/>
    <property type="match status" value="1"/>
</dbReference>
<sequence length="51" mass="5740">MTKKPVFTILTAEDDVILRKSISAYLRKKGYVVLEANDGAEALEIFRAEKP</sequence>
<comment type="caution">
    <text evidence="1">Lacks conserved residue(s) required for the propagation of feature annotation.</text>
</comment>
<dbReference type="AlphaFoldDB" id="A0A8J6ND39"/>
<organism evidence="3 4">
    <name type="scientific">Candidatus Desulfobia pelagia</name>
    <dbReference type="NCBI Taxonomy" id="2841692"/>
    <lineage>
        <taxon>Bacteria</taxon>
        <taxon>Pseudomonadati</taxon>
        <taxon>Thermodesulfobacteriota</taxon>
        <taxon>Desulfobulbia</taxon>
        <taxon>Desulfobulbales</taxon>
        <taxon>Desulfobulbaceae</taxon>
        <taxon>Candidatus Desulfobia</taxon>
    </lineage>
</organism>
<evidence type="ECO:0000313" key="3">
    <source>
        <dbReference type="EMBL" id="MBC8316308.1"/>
    </source>
</evidence>
<feature type="domain" description="Response regulatory" evidence="2">
    <location>
        <begin position="8"/>
        <end position="51"/>
    </location>
</feature>
<dbReference type="Proteomes" id="UP000614424">
    <property type="component" value="Unassembled WGS sequence"/>
</dbReference>
<dbReference type="InterPro" id="IPR001789">
    <property type="entry name" value="Sig_transdc_resp-reg_receiver"/>
</dbReference>
<evidence type="ECO:0000313" key="4">
    <source>
        <dbReference type="Proteomes" id="UP000614424"/>
    </source>
</evidence>
<protein>
    <submittedName>
        <fullName evidence="3">Two-component hybrid sensor and regulator</fullName>
    </submittedName>
</protein>
<name>A0A8J6ND39_9BACT</name>
<reference evidence="3 4" key="1">
    <citation type="submission" date="2020-08" db="EMBL/GenBank/DDBJ databases">
        <title>Bridging the membrane lipid divide: bacteria of the FCB group superphylum have the potential to synthesize archaeal ether lipids.</title>
        <authorList>
            <person name="Villanueva L."/>
            <person name="Von Meijenfeldt F.A.B."/>
            <person name="Westbye A.B."/>
            <person name="Yadav S."/>
            <person name="Hopmans E.C."/>
            <person name="Dutilh B.E."/>
            <person name="Sinninghe Damste J.S."/>
        </authorList>
    </citation>
    <scope>NUCLEOTIDE SEQUENCE [LARGE SCALE GENOMIC DNA]</scope>
    <source>
        <strain evidence="3">NIOZ-UU47</strain>
    </source>
</reference>
<dbReference type="InterPro" id="IPR011006">
    <property type="entry name" value="CheY-like_superfamily"/>
</dbReference>
<proteinExistence type="predicted"/>
<comment type="caution">
    <text evidence="3">The sequence shown here is derived from an EMBL/GenBank/DDBJ whole genome shotgun (WGS) entry which is preliminary data.</text>
</comment>
<dbReference type="Gene3D" id="3.40.50.2300">
    <property type="match status" value="1"/>
</dbReference>
<dbReference type="GO" id="GO:0000160">
    <property type="term" value="P:phosphorelay signal transduction system"/>
    <property type="evidence" value="ECO:0007669"/>
    <property type="project" value="InterPro"/>
</dbReference>
<accession>A0A8J6ND39</accession>
<dbReference type="EMBL" id="JACNJZ010000018">
    <property type="protein sequence ID" value="MBC8316308.1"/>
    <property type="molecule type" value="Genomic_DNA"/>
</dbReference>